<evidence type="ECO:0000256" key="4">
    <source>
        <dbReference type="ARBA" id="ARBA00023212"/>
    </source>
</evidence>
<dbReference type="PANTHER" id="PTHR44981">
    <property type="entry name" value="PERICENTRIN-LIKE PROTEIN, ISOFORM F"/>
    <property type="match status" value="1"/>
</dbReference>
<dbReference type="GO" id="GO:0060090">
    <property type="term" value="F:molecular adaptor activity"/>
    <property type="evidence" value="ECO:0007669"/>
    <property type="project" value="InterPro"/>
</dbReference>
<evidence type="ECO:0000313" key="8">
    <source>
        <dbReference type="Proteomes" id="UP001186944"/>
    </source>
</evidence>
<evidence type="ECO:0000313" key="7">
    <source>
        <dbReference type="EMBL" id="KAK3109089.1"/>
    </source>
</evidence>
<feature type="coiled-coil region" evidence="5">
    <location>
        <begin position="220"/>
        <end position="306"/>
    </location>
</feature>
<evidence type="ECO:0000256" key="1">
    <source>
        <dbReference type="ARBA" id="ARBA00004300"/>
    </source>
</evidence>
<feature type="coiled-coil region" evidence="5">
    <location>
        <begin position="19"/>
        <end position="71"/>
    </location>
</feature>
<feature type="region of interest" description="Disordered" evidence="6">
    <location>
        <begin position="94"/>
        <end position="129"/>
    </location>
</feature>
<dbReference type="Proteomes" id="UP001186944">
    <property type="component" value="Unassembled WGS sequence"/>
</dbReference>
<keyword evidence="4" id="KW-0206">Cytoskeleton</keyword>
<comment type="subcellular location">
    <subcellularLocation>
        <location evidence="1">Cytoplasm</location>
        <location evidence="1">Cytoskeleton</location>
        <location evidence="1">Microtubule organizing center</location>
        <location evidence="1">Centrosome</location>
    </subcellularLocation>
</comment>
<sequence>MLILMTKKVVLPLQLEKEIDEMQAKFDDIIQRRERENEESRNLEMMLRSDLERINSERDNLHTTNEQLLRLLSDAVKTYMNVEDIINKKLAKVVSTGGADKSPTTPKEERRSPPSVPDSPPGAEGGEIPQETSLLSNLTDEGLDLSQRVSESIFQGPELDTDGEEILSDASNRLQNSVSRLLDMIEDTTSQLHDTKRTQRELVTSVSSGHQESVHMTTKIQDLEERLQEEVEAKEYLAMELHKAEGLIEGYSTERETLEQRIQDLEEKKEALVLDLETTKNKLQDLEQVHHEAASLRSEVQRQQQLMQENAGDEAQGSHRIRPFRYLVVPIGVAIGCYFLRDWVT</sequence>
<reference evidence="7" key="1">
    <citation type="submission" date="2019-08" db="EMBL/GenBank/DDBJ databases">
        <title>The improved chromosome-level genome for the pearl oyster Pinctada fucata martensii using PacBio sequencing and Hi-C.</title>
        <authorList>
            <person name="Zheng Z."/>
        </authorList>
    </citation>
    <scope>NUCLEOTIDE SEQUENCE</scope>
    <source>
        <strain evidence="7">ZZ-2019</strain>
        <tissue evidence="7">Adductor muscle</tissue>
    </source>
</reference>
<organism evidence="7 8">
    <name type="scientific">Pinctada imbricata</name>
    <name type="common">Atlantic pearl-oyster</name>
    <name type="synonym">Pinctada martensii</name>
    <dbReference type="NCBI Taxonomy" id="66713"/>
    <lineage>
        <taxon>Eukaryota</taxon>
        <taxon>Metazoa</taxon>
        <taxon>Spiralia</taxon>
        <taxon>Lophotrochozoa</taxon>
        <taxon>Mollusca</taxon>
        <taxon>Bivalvia</taxon>
        <taxon>Autobranchia</taxon>
        <taxon>Pteriomorphia</taxon>
        <taxon>Pterioida</taxon>
        <taxon>Pterioidea</taxon>
        <taxon>Pteriidae</taxon>
        <taxon>Pinctada</taxon>
    </lineage>
</organism>
<evidence type="ECO:0000256" key="5">
    <source>
        <dbReference type="SAM" id="Coils"/>
    </source>
</evidence>
<keyword evidence="8" id="KW-1185">Reference proteome</keyword>
<protein>
    <submittedName>
        <fullName evidence="7">Uncharacterized protein</fullName>
    </submittedName>
</protein>
<comment type="caution">
    <text evidence="7">The sequence shown here is derived from an EMBL/GenBank/DDBJ whole genome shotgun (WGS) entry which is preliminary data.</text>
</comment>
<dbReference type="GO" id="GO:0007165">
    <property type="term" value="P:signal transduction"/>
    <property type="evidence" value="ECO:0007669"/>
    <property type="project" value="InterPro"/>
</dbReference>
<dbReference type="EMBL" id="VSWD01000001">
    <property type="protein sequence ID" value="KAK3109089.1"/>
    <property type="molecule type" value="Genomic_DNA"/>
</dbReference>
<proteinExistence type="predicted"/>
<accession>A0AA89C4Z1</accession>
<keyword evidence="3 5" id="KW-0175">Coiled coil</keyword>
<dbReference type="GO" id="GO:0005813">
    <property type="term" value="C:centrosome"/>
    <property type="evidence" value="ECO:0007669"/>
    <property type="project" value="UniProtKB-SubCell"/>
</dbReference>
<evidence type="ECO:0000256" key="2">
    <source>
        <dbReference type="ARBA" id="ARBA00022490"/>
    </source>
</evidence>
<dbReference type="AlphaFoldDB" id="A0AA89C4Z1"/>
<dbReference type="PANTHER" id="PTHR44981:SF2">
    <property type="entry name" value="PERICENTRIN-LIKE PROTEIN, ISOFORM F"/>
    <property type="match status" value="1"/>
</dbReference>
<name>A0AA89C4Z1_PINIB</name>
<gene>
    <name evidence="7" type="ORF">FSP39_022737</name>
</gene>
<evidence type="ECO:0000256" key="3">
    <source>
        <dbReference type="ARBA" id="ARBA00023054"/>
    </source>
</evidence>
<dbReference type="InterPro" id="IPR028745">
    <property type="entry name" value="AKAP9/Pericentrin"/>
</dbReference>
<keyword evidence="2" id="KW-0963">Cytoplasm</keyword>
<evidence type="ECO:0000256" key="6">
    <source>
        <dbReference type="SAM" id="MobiDB-lite"/>
    </source>
</evidence>